<dbReference type="SUPFAM" id="SSF50891">
    <property type="entry name" value="Cyclophilin-like"/>
    <property type="match status" value="1"/>
</dbReference>
<organism evidence="2 3">
    <name type="scientific">Chryseolinea lacunae</name>
    <dbReference type="NCBI Taxonomy" id="2801331"/>
    <lineage>
        <taxon>Bacteria</taxon>
        <taxon>Pseudomonadati</taxon>
        <taxon>Bacteroidota</taxon>
        <taxon>Cytophagia</taxon>
        <taxon>Cytophagales</taxon>
        <taxon>Fulvivirgaceae</taxon>
        <taxon>Chryseolinea</taxon>
    </lineage>
</organism>
<dbReference type="Proteomes" id="UP000613030">
    <property type="component" value="Unassembled WGS sequence"/>
</dbReference>
<dbReference type="InterPro" id="IPR041183">
    <property type="entry name" value="Cyclophilin-like"/>
</dbReference>
<dbReference type="InterPro" id="IPR029000">
    <property type="entry name" value="Cyclophilin-like_dom_sf"/>
</dbReference>
<reference evidence="2 3" key="1">
    <citation type="submission" date="2021-01" db="EMBL/GenBank/DDBJ databases">
        <title>Chryseolinea sp. Jin1 Genome sequencing and assembly.</title>
        <authorList>
            <person name="Kim I."/>
        </authorList>
    </citation>
    <scope>NUCLEOTIDE SEQUENCE [LARGE SCALE GENOMIC DNA]</scope>
    <source>
        <strain evidence="2 3">Jin1</strain>
    </source>
</reference>
<name>A0ABS1KYR0_9BACT</name>
<accession>A0ABS1KYR0</accession>
<comment type="caution">
    <text evidence="2">The sequence shown here is derived from an EMBL/GenBank/DDBJ whole genome shotgun (WGS) entry which is preliminary data.</text>
</comment>
<sequence length="154" mass="16453">MAIIAFVFPLVIGTACDNEGPLPATNAQDIVDENDDHMKDTITIHVGDKVFSATLLDNAAATALKAMLPFTINMTELNGNEKFFRLPGNLPTSASNPTTINSGDLMLWGSNTLVLFYETFSTSYSYTKLGRIDSPTGLAAALGTGNVTVTIDFQ</sequence>
<evidence type="ECO:0000313" key="3">
    <source>
        <dbReference type="Proteomes" id="UP000613030"/>
    </source>
</evidence>
<dbReference type="EMBL" id="JAERRB010000011">
    <property type="protein sequence ID" value="MBL0744470.1"/>
    <property type="molecule type" value="Genomic_DNA"/>
</dbReference>
<feature type="domain" description="Cyclophilin-like" evidence="1">
    <location>
        <begin position="44"/>
        <end position="151"/>
    </location>
</feature>
<proteinExistence type="predicted"/>
<evidence type="ECO:0000313" key="2">
    <source>
        <dbReference type="EMBL" id="MBL0744470.1"/>
    </source>
</evidence>
<gene>
    <name evidence="2" type="ORF">JI741_24770</name>
</gene>
<keyword evidence="3" id="KW-1185">Reference proteome</keyword>
<protein>
    <recommendedName>
        <fullName evidence="1">Cyclophilin-like domain-containing protein</fullName>
    </recommendedName>
</protein>
<dbReference type="Pfam" id="PF18050">
    <property type="entry name" value="Cyclophil_like2"/>
    <property type="match status" value="1"/>
</dbReference>
<evidence type="ECO:0000259" key="1">
    <source>
        <dbReference type="Pfam" id="PF18050"/>
    </source>
</evidence>
<dbReference type="Gene3D" id="2.40.100.20">
    <property type="match status" value="1"/>
</dbReference>